<evidence type="ECO:0000256" key="9">
    <source>
        <dbReference type="ARBA" id="ARBA00022840"/>
    </source>
</evidence>
<keyword evidence="18" id="KW-1185">Reference proteome</keyword>
<comment type="catalytic activity">
    <reaction evidence="12">
        <text>L-threonyl-[protein] + ATP = O-phospho-L-threonyl-[protein] + ADP + H(+)</text>
        <dbReference type="Rhea" id="RHEA:46608"/>
        <dbReference type="Rhea" id="RHEA-COMP:11060"/>
        <dbReference type="Rhea" id="RHEA-COMP:11605"/>
        <dbReference type="ChEBI" id="CHEBI:15378"/>
        <dbReference type="ChEBI" id="CHEBI:30013"/>
        <dbReference type="ChEBI" id="CHEBI:30616"/>
        <dbReference type="ChEBI" id="CHEBI:61977"/>
        <dbReference type="ChEBI" id="CHEBI:456216"/>
        <dbReference type="EC" id="2.7.11.1"/>
    </reaction>
</comment>
<dbReference type="SMART" id="SM00220">
    <property type="entry name" value="S_TKc"/>
    <property type="match status" value="1"/>
</dbReference>
<evidence type="ECO:0000313" key="17">
    <source>
        <dbReference type="EMBL" id="KAL0001792.1"/>
    </source>
</evidence>
<dbReference type="GO" id="GO:0005524">
    <property type="term" value="F:ATP binding"/>
    <property type="evidence" value="ECO:0007669"/>
    <property type="project" value="UniProtKB-KW"/>
</dbReference>
<evidence type="ECO:0000313" key="18">
    <source>
        <dbReference type="Proteomes" id="UP001459277"/>
    </source>
</evidence>
<dbReference type="InterPro" id="IPR000719">
    <property type="entry name" value="Prot_kinase_dom"/>
</dbReference>
<accession>A0AAW2CU23</accession>
<dbReference type="PROSITE" id="PS50011">
    <property type="entry name" value="PROTEIN_KINASE_DOM"/>
    <property type="match status" value="1"/>
</dbReference>
<keyword evidence="4" id="KW-0723">Serine/threonine-protein kinase</keyword>
<dbReference type="Pfam" id="PF07714">
    <property type="entry name" value="PK_Tyr_Ser-Thr"/>
    <property type="match status" value="1"/>
</dbReference>
<reference evidence="17 18" key="1">
    <citation type="submission" date="2024-01" db="EMBL/GenBank/DDBJ databases">
        <title>A telomere-to-telomere, gap-free genome of sweet tea (Lithocarpus litseifolius).</title>
        <authorList>
            <person name="Zhou J."/>
        </authorList>
    </citation>
    <scope>NUCLEOTIDE SEQUENCE [LARGE SCALE GENOMIC DNA]</scope>
    <source>
        <strain evidence="17">Zhou-2022a</strain>
        <tissue evidence="17">Leaf</tissue>
    </source>
</reference>
<feature type="transmembrane region" description="Helical" evidence="14">
    <location>
        <begin position="543"/>
        <end position="565"/>
    </location>
</feature>
<evidence type="ECO:0000256" key="1">
    <source>
        <dbReference type="ARBA" id="ARBA00004251"/>
    </source>
</evidence>
<dbReference type="InterPro" id="IPR001480">
    <property type="entry name" value="Bulb-type_lectin_dom"/>
</dbReference>
<dbReference type="GO" id="GO:0004674">
    <property type="term" value="F:protein serine/threonine kinase activity"/>
    <property type="evidence" value="ECO:0007669"/>
    <property type="project" value="UniProtKB-KW"/>
</dbReference>
<proteinExistence type="predicted"/>
<keyword evidence="14" id="KW-0812">Transmembrane</keyword>
<dbReference type="InterPro" id="IPR000858">
    <property type="entry name" value="S_locus_glycoprot_dom"/>
</dbReference>
<dbReference type="SUPFAM" id="SSF56112">
    <property type="entry name" value="Protein kinase-like (PK-like)"/>
    <property type="match status" value="1"/>
</dbReference>
<evidence type="ECO:0000256" key="7">
    <source>
        <dbReference type="ARBA" id="ARBA00022741"/>
    </source>
</evidence>
<comment type="caution">
    <text evidence="17">The sequence shown here is derived from an EMBL/GenBank/DDBJ whole genome shotgun (WGS) entry which is preliminary data.</text>
</comment>
<keyword evidence="8" id="KW-0418">Kinase</keyword>
<evidence type="ECO:0000256" key="14">
    <source>
        <dbReference type="SAM" id="Phobius"/>
    </source>
</evidence>
<keyword evidence="10" id="KW-1015">Disulfide bond</keyword>
<dbReference type="Pfam" id="PF00954">
    <property type="entry name" value="S_locus_glycop"/>
    <property type="match status" value="1"/>
</dbReference>
<dbReference type="EMBL" id="JAZDWU010000005">
    <property type="protein sequence ID" value="KAL0001792.1"/>
    <property type="molecule type" value="Genomic_DNA"/>
</dbReference>
<dbReference type="SMART" id="SM00108">
    <property type="entry name" value="B_lectin"/>
    <property type="match status" value="1"/>
</dbReference>
<dbReference type="PROSITE" id="PS00108">
    <property type="entry name" value="PROTEIN_KINASE_ST"/>
    <property type="match status" value="1"/>
</dbReference>
<dbReference type="PANTHER" id="PTHR27002">
    <property type="entry name" value="RECEPTOR-LIKE SERINE/THREONINE-PROTEIN KINASE SD1-8"/>
    <property type="match status" value="1"/>
</dbReference>
<dbReference type="InterPro" id="IPR011009">
    <property type="entry name" value="Kinase-like_dom_sf"/>
</dbReference>
<dbReference type="InterPro" id="IPR003609">
    <property type="entry name" value="Pan_app"/>
</dbReference>
<dbReference type="Proteomes" id="UP001459277">
    <property type="component" value="Unassembled WGS sequence"/>
</dbReference>
<dbReference type="SUPFAM" id="SSF51110">
    <property type="entry name" value="alpha-D-mannose-specific plant lectins"/>
    <property type="match status" value="1"/>
</dbReference>
<dbReference type="InterPro" id="IPR001245">
    <property type="entry name" value="Ser-Thr/Tyr_kinase_cat_dom"/>
</dbReference>
<sequence length="1089" mass="122592">MGAITVIKGWSANCMLCSMFILYIPVLLCSFHVYCADRVSLKYGELIRDYEETLVSPGRKFELGFFGPTGSSRDKSTGAFGFTTDGNLTVLDMSSGKVHWSSELDSYYWCDPCTDRILNLTDSGNLMLFDNEASLWESFSHPTDTFLPNMTMDRSMNLTSWRDRDDPGTGNFTFMLDPVGYSNTQIVNKEGKIYWKSLENGGYYSIVKTTEGQNLHDFENARLVMNFSGKIEYWEQSTKGTWSLSEVNPRDNCRVYNFCGKFGSCNLNNNKLPCKCLPGFMPHVPQKWYSGDFSDGCTRNSMSCGDTFLNLTMMYIGGKPEQSNQFGNETECKELCLKTCDCKSYRYDEKSCLIWTQELVNLQEEYVEGYNLSIRVAISDIEPTVQNCEPCGTNMIPYPLSTSSNYGDPMYFSFNCNTTSGQVSFKAPSGTYRVTSIDQNTTKFLIQVKDVGSLRLNQSLPFNLTTPRNSSSNVSSRVTDDVEIVWEPPLEPLCNLSADCKDWPHSTCKSAIDGKRRCLCTKSFRWDGTKLSCTQVSHEKKNLLRAIIPVIIATLMVIACCYLYYLRRRKVANRQESVNSKRNQGNTAFRLYDSEQSVKDLIDSDQFREDDKKGIDVPFFNLKSILAATDYFSDTKKLGQGGFGPVYKGTFPGGQEIAIKRLSSGSGQGLEEFKNEVVLIAKLQHRNLVRLLGYCIEGDEKMLLYEYMPNKGLDSFLFDRTLCVLLNWKIRFDIILGIARGLLYLHQDSRLRIIHRDLKTSNVLLDEEMNPKISDFGLARIFGGKQTEATTTRVVGTYGYMSPEYALDGFFSVKSDAFSFGVVVLEVISGKRNTGFYQSEHALSLLGYAWKLWKEGKALDLMDQTIRETCNADEFLRCVNVGLLCVQEDPSDRPTMSNVVFMLGSETATLPTPKQPAYVVLDTSTEKASWYSDCYNWRESCNTTDTIVNLTDSGNLVPYGYSYEYEPTVQNCEPYGTNMIPYAPSTNSNCGDPMYFSFNCNTTSDQVSFNAPSGTYGVTSIDQNTTKFFIQVKDVGSLRLNQSLPFNQTLQETLVLMFARIGHIQLANQLVMGRGGAFAPKAFDGMAPS</sequence>
<dbReference type="EC" id="2.7.11.1" evidence="2"/>
<dbReference type="AlphaFoldDB" id="A0AAW2CU23"/>
<evidence type="ECO:0000259" key="16">
    <source>
        <dbReference type="PROSITE" id="PS50948"/>
    </source>
</evidence>
<dbReference type="PANTHER" id="PTHR27002:SF1116">
    <property type="entry name" value="NON-SPECIFIC SERINE_THREONINE PROTEIN KINASE"/>
    <property type="match status" value="1"/>
</dbReference>
<evidence type="ECO:0000256" key="4">
    <source>
        <dbReference type="ARBA" id="ARBA00022527"/>
    </source>
</evidence>
<dbReference type="GO" id="GO:0048544">
    <property type="term" value="P:recognition of pollen"/>
    <property type="evidence" value="ECO:0007669"/>
    <property type="project" value="InterPro"/>
</dbReference>
<evidence type="ECO:0000259" key="15">
    <source>
        <dbReference type="PROSITE" id="PS50011"/>
    </source>
</evidence>
<evidence type="ECO:0000256" key="11">
    <source>
        <dbReference type="ARBA" id="ARBA00023180"/>
    </source>
</evidence>
<evidence type="ECO:0000256" key="2">
    <source>
        <dbReference type="ARBA" id="ARBA00012513"/>
    </source>
</evidence>
<evidence type="ECO:0000256" key="10">
    <source>
        <dbReference type="ARBA" id="ARBA00023157"/>
    </source>
</evidence>
<evidence type="ECO:0000256" key="5">
    <source>
        <dbReference type="ARBA" id="ARBA00022679"/>
    </source>
</evidence>
<keyword evidence="7" id="KW-0547">Nucleotide-binding</keyword>
<feature type="domain" description="Apple" evidence="16">
    <location>
        <begin position="297"/>
        <end position="377"/>
    </location>
</feature>
<dbReference type="PROSITE" id="PS50948">
    <property type="entry name" value="PAN"/>
    <property type="match status" value="1"/>
</dbReference>
<evidence type="ECO:0000256" key="6">
    <source>
        <dbReference type="ARBA" id="ARBA00022729"/>
    </source>
</evidence>
<organism evidence="17 18">
    <name type="scientific">Lithocarpus litseifolius</name>
    <dbReference type="NCBI Taxonomy" id="425828"/>
    <lineage>
        <taxon>Eukaryota</taxon>
        <taxon>Viridiplantae</taxon>
        <taxon>Streptophyta</taxon>
        <taxon>Embryophyta</taxon>
        <taxon>Tracheophyta</taxon>
        <taxon>Spermatophyta</taxon>
        <taxon>Magnoliopsida</taxon>
        <taxon>eudicotyledons</taxon>
        <taxon>Gunneridae</taxon>
        <taxon>Pentapetalae</taxon>
        <taxon>rosids</taxon>
        <taxon>fabids</taxon>
        <taxon>Fagales</taxon>
        <taxon>Fagaceae</taxon>
        <taxon>Lithocarpus</taxon>
    </lineage>
</organism>
<comment type="subcellular location">
    <subcellularLocation>
        <location evidence="1">Cell membrane</location>
        <topology evidence="1">Single-pass type I membrane protein</topology>
    </subcellularLocation>
</comment>
<protein>
    <recommendedName>
        <fullName evidence="2">non-specific serine/threonine protein kinase</fullName>
        <ecNumber evidence="2">2.7.11.1</ecNumber>
    </recommendedName>
</protein>
<dbReference type="InterPro" id="IPR008271">
    <property type="entry name" value="Ser/Thr_kinase_AS"/>
</dbReference>
<dbReference type="Pfam" id="PF01453">
    <property type="entry name" value="B_lectin"/>
    <property type="match status" value="1"/>
</dbReference>
<dbReference type="FunFam" id="1.10.510.10:FF:000060">
    <property type="entry name" value="G-type lectin S-receptor-like serine/threonine-protein kinase"/>
    <property type="match status" value="1"/>
</dbReference>
<feature type="transmembrane region" description="Helical" evidence="14">
    <location>
        <begin position="12"/>
        <end position="34"/>
    </location>
</feature>
<keyword evidence="5" id="KW-0808">Transferase</keyword>
<dbReference type="Gene3D" id="3.30.200.20">
    <property type="entry name" value="Phosphorylase Kinase, domain 1"/>
    <property type="match status" value="1"/>
</dbReference>
<dbReference type="Gene3D" id="1.10.510.10">
    <property type="entry name" value="Transferase(Phosphotransferase) domain 1"/>
    <property type="match status" value="1"/>
</dbReference>
<dbReference type="Gene3D" id="2.90.10.10">
    <property type="entry name" value="Bulb-type lectin domain"/>
    <property type="match status" value="1"/>
</dbReference>
<keyword evidence="14" id="KW-0472">Membrane</keyword>
<keyword evidence="11" id="KW-0325">Glycoprotein</keyword>
<comment type="catalytic activity">
    <reaction evidence="13">
        <text>L-seryl-[protein] + ATP = O-phospho-L-seryl-[protein] + ADP + H(+)</text>
        <dbReference type="Rhea" id="RHEA:17989"/>
        <dbReference type="Rhea" id="RHEA-COMP:9863"/>
        <dbReference type="Rhea" id="RHEA-COMP:11604"/>
        <dbReference type="ChEBI" id="CHEBI:15378"/>
        <dbReference type="ChEBI" id="CHEBI:29999"/>
        <dbReference type="ChEBI" id="CHEBI:30616"/>
        <dbReference type="ChEBI" id="CHEBI:83421"/>
        <dbReference type="ChEBI" id="CHEBI:456216"/>
        <dbReference type="EC" id="2.7.11.1"/>
    </reaction>
</comment>
<keyword evidence="3" id="KW-1003">Cell membrane</keyword>
<gene>
    <name evidence="17" type="ORF">SO802_015573</name>
</gene>
<dbReference type="SMART" id="SM00473">
    <property type="entry name" value="PAN_AP"/>
    <property type="match status" value="1"/>
</dbReference>
<feature type="domain" description="Protein kinase" evidence="15">
    <location>
        <begin position="632"/>
        <end position="910"/>
    </location>
</feature>
<evidence type="ECO:0000256" key="3">
    <source>
        <dbReference type="ARBA" id="ARBA00022475"/>
    </source>
</evidence>
<evidence type="ECO:0000256" key="8">
    <source>
        <dbReference type="ARBA" id="ARBA00022777"/>
    </source>
</evidence>
<dbReference type="CDD" id="cd14066">
    <property type="entry name" value="STKc_IRAK"/>
    <property type="match status" value="1"/>
</dbReference>
<evidence type="ECO:0000256" key="13">
    <source>
        <dbReference type="ARBA" id="ARBA00048679"/>
    </source>
</evidence>
<name>A0AAW2CU23_9ROSI</name>
<keyword evidence="14" id="KW-1133">Transmembrane helix</keyword>
<dbReference type="Pfam" id="PF08276">
    <property type="entry name" value="PAN_2"/>
    <property type="match status" value="1"/>
</dbReference>
<dbReference type="FunFam" id="3.30.200.20:FF:001238">
    <property type="entry name" value="Os08g0179000 protein"/>
    <property type="match status" value="1"/>
</dbReference>
<dbReference type="GO" id="GO:0005886">
    <property type="term" value="C:plasma membrane"/>
    <property type="evidence" value="ECO:0007669"/>
    <property type="project" value="UniProtKB-SubCell"/>
</dbReference>
<keyword evidence="9" id="KW-0067">ATP-binding</keyword>
<evidence type="ECO:0000256" key="12">
    <source>
        <dbReference type="ARBA" id="ARBA00047899"/>
    </source>
</evidence>
<dbReference type="CDD" id="cd01098">
    <property type="entry name" value="PAN_AP_plant"/>
    <property type="match status" value="1"/>
</dbReference>
<keyword evidence="6" id="KW-0732">Signal</keyword>
<dbReference type="InterPro" id="IPR036426">
    <property type="entry name" value="Bulb-type_lectin_dom_sf"/>
</dbReference>